<evidence type="ECO:0000256" key="1">
    <source>
        <dbReference type="SAM" id="Phobius"/>
    </source>
</evidence>
<feature type="transmembrane region" description="Helical" evidence="1">
    <location>
        <begin position="94"/>
        <end position="121"/>
    </location>
</feature>
<feature type="transmembrane region" description="Helical" evidence="1">
    <location>
        <begin position="6"/>
        <end position="28"/>
    </location>
</feature>
<protein>
    <submittedName>
        <fullName evidence="2">DUF2721 domain-containing protein</fullName>
    </submittedName>
</protein>
<reference evidence="2 3" key="1">
    <citation type="journal article" date="2018" name="Nat. Biotechnol.">
        <title>A standardized bacterial taxonomy based on genome phylogeny substantially revises the tree of life.</title>
        <authorList>
            <person name="Parks D.H."/>
            <person name="Chuvochina M."/>
            <person name="Waite D.W."/>
            <person name="Rinke C."/>
            <person name="Skarshewski A."/>
            <person name="Chaumeil P.A."/>
            <person name="Hugenholtz P."/>
        </authorList>
    </citation>
    <scope>NUCLEOTIDE SEQUENCE [LARGE SCALE GENOMIC DNA]</scope>
    <source>
        <strain evidence="2">UBA11482</strain>
    </source>
</reference>
<dbReference type="AlphaFoldDB" id="A0A316R0T1"/>
<proteinExistence type="predicted"/>
<dbReference type="EMBL" id="DNWC01000090">
    <property type="protein sequence ID" value="HBJ08721.1"/>
    <property type="molecule type" value="Genomic_DNA"/>
</dbReference>
<dbReference type="Proteomes" id="UP000262954">
    <property type="component" value="Unassembled WGS sequence"/>
</dbReference>
<dbReference type="InterPro" id="IPR021279">
    <property type="entry name" value="DUF2721"/>
</dbReference>
<evidence type="ECO:0000313" key="3">
    <source>
        <dbReference type="Proteomes" id="UP000262954"/>
    </source>
</evidence>
<accession>A0A316R0T1</accession>
<sequence>MEELTLTTPSLLFSAVSLIMLAYTNRFLSYAQVVRTLKGDYDLHPTRITAAQIDNLRKRLSLIRTMQILGIVSLLLSVLCMFLIYIGFQTSAVGVFAISLLCLICSLGISIGEIVISVRALDLHLSEMERQKAKKTSSDDPLYS</sequence>
<name>A0A316R0T1_9BACT</name>
<gene>
    <name evidence="2" type="ORF">DDY73_06915</name>
</gene>
<organism evidence="2 3">
    <name type="scientific">Coprobacter fastidiosus</name>
    <dbReference type="NCBI Taxonomy" id="1099853"/>
    <lineage>
        <taxon>Bacteria</taxon>
        <taxon>Pseudomonadati</taxon>
        <taxon>Bacteroidota</taxon>
        <taxon>Bacteroidia</taxon>
        <taxon>Bacteroidales</taxon>
        <taxon>Barnesiellaceae</taxon>
        <taxon>Coprobacter</taxon>
    </lineage>
</organism>
<keyword evidence="1" id="KW-1133">Transmembrane helix</keyword>
<dbReference type="RefSeq" id="WP_022390220.1">
    <property type="nucleotide sequence ID" value="NZ_AP028032.1"/>
</dbReference>
<dbReference type="Pfam" id="PF11026">
    <property type="entry name" value="DUF2721"/>
    <property type="match status" value="1"/>
</dbReference>
<feature type="transmembrane region" description="Helical" evidence="1">
    <location>
        <begin position="68"/>
        <end position="88"/>
    </location>
</feature>
<comment type="caution">
    <text evidence="2">The sequence shown here is derived from an EMBL/GenBank/DDBJ whole genome shotgun (WGS) entry which is preliminary data.</text>
</comment>
<keyword evidence="1" id="KW-0812">Transmembrane</keyword>
<evidence type="ECO:0000313" key="2">
    <source>
        <dbReference type="EMBL" id="HBJ08721.1"/>
    </source>
</evidence>
<dbReference type="GeneID" id="92929066"/>
<keyword evidence="1" id="KW-0472">Membrane</keyword>